<name>A0ABQ9DZA8_TEGGR</name>
<gene>
    <name evidence="1" type="ORF">KUTeg_022623</name>
</gene>
<keyword evidence="2" id="KW-1185">Reference proteome</keyword>
<evidence type="ECO:0000313" key="1">
    <source>
        <dbReference type="EMBL" id="KAJ8298563.1"/>
    </source>
</evidence>
<accession>A0ABQ9DZA8</accession>
<reference evidence="1 2" key="1">
    <citation type="submission" date="2022-12" db="EMBL/GenBank/DDBJ databases">
        <title>Chromosome-level genome of Tegillarca granosa.</title>
        <authorList>
            <person name="Kim J."/>
        </authorList>
    </citation>
    <scope>NUCLEOTIDE SEQUENCE [LARGE SCALE GENOMIC DNA]</scope>
    <source>
        <strain evidence="1">Teg-2019</strain>
        <tissue evidence="1">Adductor muscle</tissue>
    </source>
</reference>
<proteinExistence type="predicted"/>
<evidence type="ECO:0000313" key="2">
    <source>
        <dbReference type="Proteomes" id="UP001217089"/>
    </source>
</evidence>
<dbReference type="Proteomes" id="UP001217089">
    <property type="component" value="Unassembled WGS sequence"/>
</dbReference>
<sequence length="63" mass="7299">MATFIPNTSYKFGDFLYLDVVLTYTTSHRSYNKFNSSHVSFFVASDTRSDLVFYRMLCHSVIG</sequence>
<protein>
    <submittedName>
        <fullName evidence="1">Uncharacterized protein</fullName>
    </submittedName>
</protein>
<comment type="caution">
    <text evidence="1">The sequence shown here is derived from an EMBL/GenBank/DDBJ whole genome shotgun (WGS) entry which is preliminary data.</text>
</comment>
<organism evidence="1 2">
    <name type="scientific">Tegillarca granosa</name>
    <name type="common">Malaysian cockle</name>
    <name type="synonym">Anadara granosa</name>
    <dbReference type="NCBI Taxonomy" id="220873"/>
    <lineage>
        <taxon>Eukaryota</taxon>
        <taxon>Metazoa</taxon>
        <taxon>Spiralia</taxon>
        <taxon>Lophotrochozoa</taxon>
        <taxon>Mollusca</taxon>
        <taxon>Bivalvia</taxon>
        <taxon>Autobranchia</taxon>
        <taxon>Pteriomorphia</taxon>
        <taxon>Arcoida</taxon>
        <taxon>Arcoidea</taxon>
        <taxon>Arcidae</taxon>
        <taxon>Tegillarca</taxon>
    </lineage>
</organism>
<dbReference type="EMBL" id="JARBDR010000921">
    <property type="protein sequence ID" value="KAJ8298563.1"/>
    <property type="molecule type" value="Genomic_DNA"/>
</dbReference>